<name>A0A0F9F163_9ZZZZ</name>
<organism evidence="1">
    <name type="scientific">marine sediment metagenome</name>
    <dbReference type="NCBI Taxonomy" id="412755"/>
    <lineage>
        <taxon>unclassified sequences</taxon>
        <taxon>metagenomes</taxon>
        <taxon>ecological metagenomes</taxon>
    </lineage>
</organism>
<comment type="caution">
    <text evidence="1">The sequence shown here is derived from an EMBL/GenBank/DDBJ whole genome shotgun (WGS) entry which is preliminary data.</text>
</comment>
<dbReference type="AlphaFoldDB" id="A0A0F9F163"/>
<sequence>MFSGILVGRNNLLRITLKHED</sequence>
<dbReference type="EMBL" id="LAZR01034630">
    <property type="protein sequence ID" value="KKL44787.1"/>
    <property type="molecule type" value="Genomic_DNA"/>
</dbReference>
<feature type="non-terminal residue" evidence="1">
    <location>
        <position position="21"/>
    </location>
</feature>
<protein>
    <submittedName>
        <fullName evidence="1">Uncharacterized protein</fullName>
    </submittedName>
</protein>
<gene>
    <name evidence="1" type="ORF">LCGC14_2362210</name>
</gene>
<accession>A0A0F9F163</accession>
<evidence type="ECO:0000313" key="1">
    <source>
        <dbReference type="EMBL" id="KKL44787.1"/>
    </source>
</evidence>
<proteinExistence type="predicted"/>
<reference evidence="1" key="1">
    <citation type="journal article" date="2015" name="Nature">
        <title>Complex archaea that bridge the gap between prokaryotes and eukaryotes.</title>
        <authorList>
            <person name="Spang A."/>
            <person name="Saw J.H."/>
            <person name="Jorgensen S.L."/>
            <person name="Zaremba-Niedzwiedzka K."/>
            <person name="Martijn J."/>
            <person name="Lind A.E."/>
            <person name="van Eijk R."/>
            <person name="Schleper C."/>
            <person name="Guy L."/>
            <person name="Ettema T.J."/>
        </authorList>
    </citation>
    <scope>NUCLEOTIDE SEQUENCE</scope>
</reference>